<evidence type="ECO:0000256" key="2">
    <source>
        <dbReference type="ARBA" id="ARBA00006831"/>
    </source>
</evidence>
<keyword evidence="13" id="KW-1185">Reference proteome</keyword>
<dbReference type="PANTHER" id="PTHR12688:SF0">
    <property type="entry name" value="DYNEIN LIGHT INTERMEDIATE CHAIN"/>
    <property type="match status" value="1"/>
</dbReference>
<dbReference type="Gene3D" id="3.40.50.300">
    <property type="entry name" value="P-loop containing nucleotide triphosphate hydrolases"/>
    <property type="match status" value="1"/>
</dbReference>
<keyword evidence="5 11" id="KW-0493">Microtubule</keyword>
<feature type="compositionally biased region" description="Polar residues" evidence="12">
    <location>
        <begin position="394"/>
        <end position="409"/>
    </location>
</feature>
<evidence type="ECO:0000256" key="12">
    <source>
        <dbReference type="SAM" id="MobiDB-lite"/>
    </source>
</evidence>
<evidence type="ECO:0000256" key="3">
    <source>
        <dbReference type="ARBA" id="ARBA00022448"/>
    </source>
</evidence>
<evidence type="ECO:0000256" key="10">
    <source>
        <dbReference type="ARBA" id="ARBA00023212"/>
    </source>
</evidence>
<evidence type="ECO:0000313" key="13">
    <source>
        <dbReference type="Proteomes" id="UP000887581"/>
    </source>
</evidence>
<dbReference type="Proteomes" id="UP000887581">
    <property type="component" value="Unplaced"/>
</dbReference>
<keyword evidence="6 11" id="KW-0547">Nucleotide-binding</keyword>
<name>A0A915Q7G4_9BILA</name>
<dbReference type="InterPro" id="IPR027417">
    <property type="entry name" value="P-loop_NTPase"/>
</dbReference>
<dbReference type="AlphaFoldDB" id="A0A915Q7G4"/>
<evidence type="ECO:0000256" key="1">
    <source>
        <dbReference type="ARBA" id="ARBA00004245"/>
    </source>
</evidence>
<evidence type="ECO:0000256" key="8">
    <source>
        <dbReference type="ARBA" id="ARBA00023017"/>
    </source>
</evidence>
<comment type="similarity">
    <text evidence="2 11">Belongs to the dynein light intermediate chain family.</text>
</comment>
<comment type="subcellular location">
    <subcellularLocation>
        <location evidence="1 11">Cytoplasm</location>
        <location evidence="1 11">Cytoskeleton</location>
    </subcellularLocation>
</comment>
<feature type="compositionally biased region" description="Polar residues" evidence="12">
    <location>
        <begin position="433"/>
        <end position="482"/>
    </location>
</feature>
<keyword evidence="7 11" id="KW-0067">ATP-binding</keyword>
<dbReference type="GO" id="GO:0005813">
    <property type="term" value="C:centrosome"/>
    <property type="evidence" value="ECO:0007669"/>
    <property type="project" value="TreeGrafter"/>
</dbReference>
<accession>A0A915Q7G4</accession>
<reference evidence="14" key="1">
    <citation type="submission" date="2022-11" db="UniProtKB">
        <authorList>
            <consortium name="WormBaseParasite"/>
        </authorList>
    </citation>
    <scope>IDENTIFICATION</scope>
</reference>
<keyword evidence="10 11" id="KW-0206">Cytoskeleton</keyword>
<keyword evidence="3 11" id="KW-0813">Transport</keyword>
<dbReference type="Pfam" id="PF05783">
    <property type="entry name" value="DLIC"/>
    <property type="match status" value="1"/>
</dbReference>
<feature type="compositionally biased region" description="Polar residues" evidence="12">
    <location>
        <begin position="416"/>
        <end position="425"/>
    </location>
</feature>
<dbReference type="InterPro" id="IPR022780">
    <property type="entry name" value="Dynein_light_int_chain"/>
</dbReference>
<evidence type="ECO:0000256" key="11">
    <source>
        <dbReference type="RuleBase" id="RU366047"/>
    </source>
</evidence>
<evidence type="ECO:0000256" key="6">
    <source>
        <dbReference type="ARBA" id="ARBA00022741"/>
    </source>
</evidence>
<proteinExistence type="inferred from homology"/>
<protein>
    <recommendedName>
        <fullName evidence="11">Dynein light intermediate chain</fullName>
    </recommendedName>
</protein>
<dbReference type="GO" id="GO:0000226">
    <property type="term" value="P:microtubule cytoskeleton organization"/>
    <property type="evidence" value="ECO:0007669"/>
    <property type="project" value="TreeGrafter"/>
</dbReference>
<dbReference type="InterPro" id="IPR008467">
    <property type="entry name" value="Dynein1_light_intermed_chain"/>
</dbReference>
<comment type="function">
    <text evidence="11">Acts as one of several non-catalytic accessory components of the cytoplasmic dynein 1 complex that are thought to be involved in linking dynein to cargos and to adapter proteins that regulate dynein function. Cytoplasmic dynein 1 acts as a motor for the intracellular retrograde motility of vesicles and organelles along microtubules. May play a role in binding dynein to membranous organelles or chromosomes.</text>
</comment>
<dbReference type="GO" id="GO:0005868">
    <property type="term" value="C:cytoplasmic dynein complex"/>
    <property type="evidence" value="ECO:0007669"/>
    <property type="project" value="UniProtKB-UniRule"/>
</dbReference>
<evidence type="ECO:0000256" key="5">
    <source>
        <dbReference type="ARBA" id="ARBA00022701"/>
    </source>
</evidence>
<comment type="subunit">
    <text evidence="11">Homodimer. The cytoplasmic dynein 1 complex consists of two catalytic heavy chains (HCs) and a number of non-catalytic subunits presented by intermediate chains (ICs).</text>
</comment>
<evidence type="ECO:0000256" key="9">
    <source>
        <dbReference type="ARBA" id="ARBA00023175"/>
    </source>
</evidence>
<dbReference type="SUPFAM" id="SSF52540">
    <property type="entry name" value="P-loop containing nucleoside triphosphate hydrolases"/>
    <property type="match status" value="1"/>
</dbReference>
<dbReference type="GO" id="GO:0005874">
    <property type="term" value="C:microtubule"/>
    <property type="evidence" value="ECO:0007669"/>
    <property type="project" value="UniProtKB-KW"/>
</dbReference>
<feature type="region of interest" description="Disordered" evidence="12">
    <location>
        <begin position="394"/>
        <end position="482"/>
    </location>
</feature>
<keyword evidence="9 11" id="KW-0505">Motor protein</keyword>
<keyword evidence="4 11" id="KW-0963">Cytoplasm</keyword>
<dbReference type="WBParaSite" id="sdigi.contig82.g3884.t1">
    <property type="protein sequence ID" value="sdigi.contig82.g3884.t1"/>
    <property type="gene ID" value="sdigi.contig82.g3884"/>
</dbReference>
<dbReference type="PANTHER" id="PTHR12688">
    <property type="entry name" value="DYNEIN LIGHT INTERMEDIATE CHAIN"/>
    <property type="match status" value="1"/>
</dbReference>
<dbReference type="GO" id="GO:0005524">
    <property type="term" value="F:ATP binding"/>
    <property type="evidence" value="ECO:0007669"/>
    <property type="project" value="UniProtKB-KW"/>
</dbReference>
<evidence type="ECO:0000256" key="4">
    <source>
        <dbReference type="ARBA" id="ARBA00022490"/>
    </source>
</evidence>
<sequence length="482" mass="52687">MVVLGIEIAGSYARNFRMPPTGSLNLSIPVAGNATVNATAYSGKVWIAGKTAKTFMQLKKPMTQILSEVSASGISNSAPGTILFLGNRQSGKSWLLNRLEKRETSGRGSALEYHFLNVHTDYRDVSYAYQLASAGAGVAPGESVTLPVWVLDGDEAFASLVKFALTAPLSKSIVILCASMQEPGSILPSLNKWVKVISDQIENIFDKSTVADARKSQELFWQEYVEPLDSSMQSDKIPSMETEHVLLPLDQNILTRNTGAALVVVLTKSDLAHTEMSDDQLDRLQYHVRKFCMAHGAALVYTSAKEEKNTALLYKYLVHRVCGMPFTTPAQVVDKDSIFVPAGWDNDKKLDIIKEAIPDVDHPLDMVRERQSIRDQVIEAEEEQAFLQKLASIEVSSPKRTTPQKQTSEGGDGNSPLVSFFNNLLRTKEGHAAQSNRTVTDPQAQLQRMLEQVNSSATSTTGKSNGEQGSVASDSSTQQQSS</sequence>
<evidence type="ECO:0000256" key="7">
    <source>
        <dbReference type="ARBA" id="ARBA00022840"/>
    </source>
</evidence>
<keyword evidence="8 11" id="KW-0243">Dynein</keyword>
<evidence type="ECO:0000313" key="14">
    <source>
        <dbReference type="WBParaSite" id="sdigi.contig82.g3884.t1"/>
    </source>
</evidence>
<dbReference type="GO" id="GO:0045504">
    <property type="term" value="F:dynein heavy chain binding"/>
    <property type="evidence" value="ECO:0007669"/>
    <property type="project" value="TreeGrafter"/>
</dbReference>
<dbReference type="GO" id="GO:0007018">
    <property type="term" value="P:microtubule-based movement"/>
    <property type="evidence" value="ECO:0007669"/>
    <property type="project" value="InterPro"/>
</dbReference>
<organism evidence="13 14">
    <name type="scientific">Setaria digitata</name>
    <dbReference type="NCBI Taxonomy" id="48799"/>
    <lineage>
        <taxon>Eukaryota</taxon>
        <taxon>Metazoa</taxon>
        <taxon>Ecdysozoa</taxon>
        <taxon>Nematoda</taxon>
        <taxon>Chromadorea</taxon>
        <taxon>Rhabditida</taxon>
        <taxon>Spirurina</taxon>
        <taxon>Spiruromorpha</taxon>
        <taxon>Filarioidea</taxon>
        <taxon>Setariidae</taxon>
        <taxon>Setaria</taxon>
    </lineage>
</organism>